<name>A0A017SU91_9BACT</name>
<feature type="region of interest" description="Disordered" evidence="1">
    <location>
        <begin position="25"/>
        <end position="82"/>
    </location>
</feature>
<evidence type="ECO:0000256" key="1">
    <source>
        <dbReference type="SAM" id="MobiDB-lite"/>
    </source>
</evidence>
<evidence type="ECO:0000313" key="5">
    <source>
        <dbReference type="Proteomes" id="UP000019678"/>
    </source>
</evidence>
<gene>
    <name evidence="4" type="ORF">CAP_0501</name>
</gene>
<organism evidence="4 5">
    <name type="scientific">Chondromyces apiculatus DSM 436</name>
    <dbReference type="NCBI Taxonomy" id="1192034"/>
    <lineage>
        <taxon>Bacteria</taxon>
        <taxon>Pseudomonadati</taxon>
        <taxon>Myxococcota</taxon>
        <taxon>Polyangia</taxon>
        <taxon>Polyangiales</taxon>
        <taxon>Polyangiaceae</taxon>
        <taxon>Chondromyces</taxon>
    </lineage>
</organism>
<evidence type="ECO:0000256" key="2">
    <source>
        <dbReference type="SAM" id="SignalP"/>
    </source>
</evidence>
<feature type="compositionally biased region" description="Low complexity" evidence="1">
    <location>
        <begin position="25"/>
        <end position="71"/>
    </location>
</feature>
<sequence>MTVLRHVPALLLLLVHLACASGAPSPVPSAPAATPATLATPSATTPARSAPTASPAPSAGPSAMVSAAPAAAPAPPDSPLKGLEQLHAAMPQDGTVMYLLAYFKGEAGDRDAVYQWLDALARSSWDLGLDDSDFKMVAAEPRYQDLARTLNGRVTTVADAPVAFRLAERDLIPEGIAYDSKRKELLLGSLKKRKIIRIRPGGGVSEVIAPAAGGMGRVLGLRVDPGRDVLWVAADKTKDGQPPAPRAIYRFALANGALLGSYALPDGGRHLLNDLAVTGDGTVFVTDSEGGGVFRLKPGATALEPFIPAGSMVYPNGIALDAAGRTLYVADAAGIWSVDPESGAHRRLQPSPGVTIGGIDGLSMDGTDFIAVQNMGSSPRLARMTLDAAAGRVTAVKVLASKHPEFEIPTTAALVGAEAYVIANSQLRSKDETGQYLPPERLKEPVILRVRVR</sequence>
<keyword evidence="5" id="KW-1185">Reference proteome</keyword>
<reference evidence="4 5" key="1">
    <citation type="submission" date="2013-05" db="EMBL/GenBank/DDBJ databases">
        <title>Genome assembly of Chondromyces apiculatus DSM 436.</title>
        <authorList>
            <person name="Sharma G."/>
            <person name="Khatri I."/>
            <person name="Kaur C."/>
            <person name="Mayilraj S."/>
            <person name="Subramanian S."/>
        </authorList>
    </citation>
    <scope>NUCLEOTIDE SEQUENCE [LARGE SCALE GENOMIC DNA]</scope>
    <source>
        <strain evidence="4 5">DSM 436</strain>
    </source>
</reference>
<evidence type="ECO:0000313" key="4">
    <source>
        <dbReference type="EMBL" id="EYF00519.1"/>
    </source>
</evidence>
<evidence type="ECO:0000259" key="3">
    <source>
        <dbReference type="Pfam" id="PF08450"/>
    </source>
</evidence>
<dbReference type="EMBL" id="ASRX01000107">
    <property type="protein sequence ID" value="EYF00519.1"/>
    <property type="molecule type" value="Genomic_DNA"/>
</dbReference>
<dbReference type="AlphaFoldDB" id="A0A017SU91"/>
<keyword evidence="2" id="KW-0732">Signal</keyword>
<proteinExistence type="predicted"/>
<dbReference type="STRING" id="1192034.CAP_0501"/>
<accession>A0A017SU91</accession>
<dbReference type="SUPFAM" id="SSF63829">
    <property type="entry name" value="Calcium-dependent phosphotriesterase"/>
    <property type="match status" value="1"/>
</dbReference>
<dbReference type="Gene3D" id="2.120.10.30">
    <property type="entry name" value="TolB, C-terminal domain"/>
    <property type="match status" value="1"/>
</dbReference>
<dbReference type="Proteomes" id="UP000019678">
    <property type="component" value="Unassembled WGS sequence"/>
</dbReference>
<dbReference type="InterPro" id="IPR011042">
    <property type="entry name" value="6-blade_b-propeller_TolB-like"/>
</dbReference>
<feature type="signal peptide" evidence="2">
    <location>
        <begin position="1"/>
        <end position="20"/>
    </location>
</feature>
<dbReference type="InterPro" id="IPR013658">
    <property type="entry name" value="SGL"/>
</dbReference>
<feature type="domain" description="SMP-30/Gluconolactonase/LRE-like region" evidence="3">
    <location>
        <begin position="173"/>
        <end position="375"/>
    </location>
</feature>
<dbReference type="eggNOG" id="COG3386">
    <property type="taxonomic scope" value="Bacteria"/>
</dbReference>
<dbReference type="Pfam" id="PF08450">
    <property type="entry name" value="SGL"/>
    <property type="match status" value="1"/>
</dbReference>
<feature type="chain" id="PRO_5001496353" description="SMP-30/Gluconolactonase/LRE-like region domain-containing protein" evidence="2">
    <location>
        <begin position="21"/>
        <end position="453"/>
    </location>
</feature>
<comment type="caution">
    <text evidence="4">The sequence shown here is derived from an EMBL/GenBank/DDBJ whole genome shotgun (WGS) entry which is preliminary data.</text>
</comment>
<protein>
    <recommendedName>
        <fullName evidence="3">SMP-30/Gluconolactonase/LRE-like region domain-containing protein</fullName>
    </recommendedName>
</protein>